<proteinExistence type="predicted"/>
<dbReference type="Proteomes" id="UP000216363">
    <property type="component" value="Unassembled WGS sequence"/>
</dbReference>
<comment type="caution">
    <text evidence="1">The sequence shown here is derived from an EMBL/GenBank/DDBJ whole genome shotgun (WGS) entry which is preliminary data.</text>
</comment>
<sequence>MFEARLFTRFAEVLRKPMIDFFKRTYPVKTRTPKDWLIDFRIIGFFQGMLV</sequence>
<evidence type="ECO:0000313" key="2">
    <source>
        <dbReference type="Proteomes" id="UP000216363"/>
    </source>
</evidence>
<protein>
    <submittedName>
        <fullName evidence="1">Uncharacterized protein</fullName>
    </submittedName>
</protein>
<accession>A0A256GFU9</accession>
<dbReference type="EMBL" id="NNRN01000056">
    <property type="protein sequence ID" value="OYR25992.1"/>
    <property type="molecule type" value="Genomic_DNA"/>
</dbReference>
<organism evidence="1 2">
    <name type="scientific">Brucella lupini</name>
    <dbReference type="NCBI Taxonomy" id="255457"/>
    <lineage>
        <taxon>Bacteria</taxon>
        <taxon>Pseudomonadati</taxon>
        <taxon>Pseudomonadota</taxon>
        <taxon>Alphaproteobacteria</taxon>
        <taxon>Hyphomicrobiales</taxon>
        <taxon>Brucellaceae</taxon>
        <taxon>Brucella/Ochrobactrum group</taxon>
        <taxon>Brucella</taxon>
    </lineage>
</organism>
<name>A0A256GFU9_9HYPH</name>
<dbReference type="AlphaFoldDB" id="A0A256GFU9"/>
<evidence type="ECO:0000313" key="1">
    <source>
        <dbReference type="EMBL" id="OYR25992.1"/>
    </source>
</evidence>
<reference evidence="1 2" key="1">
    <citation type="submission" date="2017-07" db="EMBL/GenBank/DDBJ databases">
        <title>Draft genome of Ochrobactrum lupini type strain LUP21.</title>
        <authorList>
            <person name="Krzyzanowska D.M."/>
            <person name="Jafra S."/>
        </authorList>
    </citation>
    <scope>NUCLEOTIDE SEQUENCE [LARGE SCALE GENOMIC DNA]</scope>
    <source>
        <strain evidence="1 2">LUP21</strain>
    </source>
</reference>
<gene>
    <name evidence="1" type="ORF">CES86_4046</name>
</gene>